<dbReference type="GO" id="GO:0006355">
    <property type="term" value="P:regulation of DNA-templated transcription"/>
    <property type="evidence" value="ECO:0007669"/>
    <property type="project" value="UniProtKB-ARBA"/>
</dbReference>
<dbReference type="SUPFAM" id="SSF46785">
    <property type="entry name" value="Winged helix' DNA-binding domain"/>
    <property type="match status" value="1"/>
</dbReference>
<dbReference type="Gene3D" id="1.10.10.10">
    <property type="entry name" value="Winged helix-like DNA-binding domain superfamily/Winged helix DNA-binding domain"/>
    <property type="match status" value="1"/>
</dbReference>
<dbReference type="Gene3D" id="3.30.950.30">
    <property type="entry name" value="Schlafen, AAA domain"/>
    <property type="match status" value="1"/>
</dbReference>
<dbReference type="InterPro" id="IPR038475">
    <property type="entry name" value="RecG_C_sf"/>
</dbReference>
<evidence type="ECO:0000313" key="3">
    <source>
        <dbReference type="Proteomes" id="UP000230646"/>
    </source>
</evidence>
<protein>
    <recommendedName>
        <fullName evidence="1">Schlafen AlbA-2 domain-containing protein</fullName>
    </recommendedName>
</protein>
<dbReference type="Pfam" id="PF13749">
    <property type="entry name" value="HATPase_c_4"/>
    <property type="match status" value="1"/>
</dbReference>
<name>A0A2M7PRG6_9BACT</name>
<dbReference type="CDD" id="cd00090">
    <property type="entry name" value="HTH_ARSR"/>
    <property type="match status" value="1"/>
</dbReference>
<dbReference type="InterPro" id="IPR007421">
    <property type="entry name" value="Schlafen_AlbA_2_dom"/>
</dbReference>
<dbReference type="InterPro" id="IPR011991">
    <property type="entry name" value="ArsR-like_HTH"/>
</dbReference>
<dbReference type="Pfam" id="PF13412">
    <property type="entry name" value="HTH_24"/>
    <property type="match status" value="1"/>
</dbReference>
<dbReference type="AlphaFoldDB" id="A0A2M7PRG6"/>
<gene>
    <name evidence="2" type="ORF">COZ07_02985</name>
</gene>
<sequence length="436" mass="50038">MNKDELQLILEEGEGYRIEFKESMTSIDKELVAFANSSGGRIFLGITDDMEIKGINLTNKFKSQIQDIAHNCQPPVKIILEEFENILIINVREGEDKPYKCSSGFYIRVGPNSQKLSRDEIIEFCRTEGKIRFDELINLKFDYHTHFDPQKLEYFLKLAGISKVLDAPTVLTNLGVAERQEGKVIFNNTGILFFSKNLQDIYFHTAITCALYKGTEKVEVLDRRDFNEDLISSIDRALNFLKQYIPLRYEMTGEPRRKEIPEIPYEALREAIINAVAHRDYFEKGTNIMVEMFDDRIEITNFGGLAKGLKPEDFGKKSVLRNPNIANLLHRAGYIEKMGTGINKIKKLISKAGLPPIKFEFDTFFTATFQRPKIREKTREKILSVLKATPYITINELAEMLGISQKGVEWQIAKLKKEGRIKRIGSDKGGSWEILK</sequence>
<dbReference type="RefSeq" id="WP_406607115.1">
    <property type="nucleotide sequence ID" value="NZ_PFKO01000109.1"/>
</dbReference>
<dbReference type="EMBL" id="PFKO01000109">
    <property type="protein sequence ID" value="PIY33210.1"/>
    <property type="molecule type" value="Genomic_DNA"/>
</dbReference>
<dbReference type="Gene3D" id="3.30.565.60">
    <property type="match status" value="1"/>
</dbReference>
<dbReference type="PANTHER" id="PTHR30595">
    <property type="entry name" value="GLPR-RELATED TRANSCRIPTIONAL REPRESSOR"/>
    <property type="match status" value="1"/>
</dbReference>
<evidence type="ECO:0000313" key="2">
    <source>
        <dbReference type="EMBL" id="PIY33210.1"/>
    </source>
</evidence>
<reference evidence="2 3" key="1">
    <citation type="submission" date="2017-09" db="EMBL/GenBank/DDBJ databases">
        <title>Depth-based differentiation of microbial function through sediment-hosted aquifers and enrichment of novel symbionts in the deep terrestrial subsurface.</title>
        <authorList>
            <person name="Probst A.J."/>
            <person name="Ladd B."/>
            <person name="Jarett J.K."/>
            <person name="Geller-Mcgrath D.E."/>
            <person name="Sieber C.M."/>
            <person name="Emerson J.B."/>
            <person name="Anantharaman K."/>
            <person name="Thomas B.C."/>
            <person name="Malmstrom R."/>
            <person name="Stieglmeier M."/>
            <person name="Klingl A."/>
            <person name="Woyke T."/>
            <person name="Ryan C.M."/>
            <person name="Banfield J.F."/>
        </authorList>
    </citation>
    <scope>NUCLEOTIDE SEQUENCE [LARGE SCALE GENOMIC DNA]</scope>
    <source>
        <strain evidence="2">CG_4_10_14_3_um_filter_34_13</strain>
    </source>
</reference>
<evidence type="ECO:0000259" key="1">
    <source>
        <dbReference type="Pfam" id="PF04326"/>
    </source>
</evidence>
<proteinExistence type="predicted"/>
<dbReference type="Pfam" id="PF04326">
    <property type="entry name" value="SLFN_AlbA_2"/>
    <property type="match status" value="1"/>
</dbReference>
<accession>A0A2M7PRG6</accession>
<dbReference type="InterPro" id="IPR036388">
    <property type="entry name" value="WH-like_DNA-bd_sf"/>
</dbReference>
<feature type="domain" description="Schlafen AlbA-2" evidence="1">
    <location>
        <begin position="14"/>
        <end position="116"/>
    </location>
</feature>
<dbReference type="InterPro" id="IPR036390">
    <property type="entry name" value="WH_DNA-bd_sf"/>
</dbReference>
<dbReference type="Proteomes" id="UP000230646">
    <property type="component" value="Unassembled WGS sequence"/>
</dbReference>
<organism evidence="2 3">
    <name type="scientific">Candidatus Infernicultor aquiphilus</name>
    <dbReference type="NCBI Taxonomy" id="1805029"/>
    <lineage>
        <taxon>Bacteria</taxon>
        <taxon>Pseudomonadati</taxon>
        <taxon>Atribacterota</taxon>
        <taxon>Candidatus Phoenicimicrobiia</taxon>
        <taxon>Candidatus Pheonicimicrobiales</taxon>
        <taxon>Candidatus Phoenicimicrobiaceae</taxon>
        <taxon>Candidatus Infernicultor</taxon>
    </lineage>
</organism>
<dbReference type="PANTHER" id="PTHR30595:SF6">
    <property type="entry name" value="SCHLAFEN ALBA-2 DOMAIN-CONTAINING PROTEIN"/>
    <property type="match status" value="1"/>
</dbReference>
<dbReference type="InterPro" id="IPR038461">
    <property type="entry name" value="Schlafen_AlbA_2_dom_sf"/>
</dbReference>
<comment type="caution">
    <text evidence="2">The sequence shown here is derived from an EMBL/GenBank/DDBJ whole genome shotgun (WGS) entry which is preliminary data.</text>
</comment>